<dbReference type="PROSITE" id="PS01229">
    <property type="entry name" value="COF_2"/>
    <property type="match status" value="1"/>
</dbReference>
<evidence type="ECO:0000256" key="3">
    <source>
        <dbReference type="ARBA" id="ARBA00022553"/>
    </source>
</evidence>
<evidence type="ECO:0000256" key="2">
    <source>
        <dbReference type="ARBA" id="ARBA00006000"/>
    </source>
</evidence>
<feature type="transmembrane region" description="Helical" evidence="13">
    <location>
        <begin position="945"/>
        <end position="963"/>
    </location>
</feature>
<organism evidence="15 16">
    <name type="scientific">Euplotes crassus</name>
    <dbReference type="NCBI Taxonomy" id="5936"/>
    <lineage>
        <taxon>Eukaryota</taxon>
        <taxon>Sar</taxon>
        <taxon>Alveolata</taxon>
        <taxon>Ciliophora</taxon>
        <taxon>Intramacronucleata</taxon>
        <taxon>Spirotrichea</taxon>
        <taxon>Hypotrichia</taxon>
        <taxon>Euplotida</taxon>
        <taxon>Euplotidae</taxon>
        <taxon>Moneuplotes</taxon>
    </lineage>
</organism>
<keyword evidence="16" id="KW-1185">Reference proteome</keyword>
<dbReference type="AlphaFoldDB" id="A0AAD1X6Z3"/>
<dbReference type="Pfam" id="PF13246">
    <property type="entry name" value="Cation_ATPase"/>
    <property type="match status" value="1"/>
</dbReference>
<comment type="similarity">
    <text evidence="2">Belongs to the cation transport ATPase (P-type) (TC 3.A.3) family. Type V subfamily.</text>
</comment>
<dbReference type="InterPro" id="IPR059000">
    <property type="entry name" value="ATPase_P-type_domA"/>
</dbReference>
<name>A0AAD1X6Z3_EUPCR</name>
<evidence type="ECO:0000256" key="1">
    <source>
        <dbReference type="ARBA" id="ARBA00004141"/>
    </source>
</evidence>
<dbReference type="GO" id="GO:0016887">
    <property type="term" value="F:ATP hydrolysis activity"/>
    <property type="evidence" value="ECO:0007669"/>
    <property type="project" value="InterPro"/>
</dbReference>
<dbReference type="GO" id="GO:0019829">
    <property type="term" value="F:ATPase-coupled monoatomic cation transmembrane transporter activity"/>
    <property type="evidence" value="ECO:0007669"/>
    <property type="project" value="TreeGrafter"/>
</dbReference>
<evidence type="ECO:0000256" key="10">
    <source>
        <dbReference type="ARBA" id="ARBA00022989"/>
    </source>
</evidence>
<comment type="caution">
    <text evidence="15">The sequence shown here is derived from an EMBL/GenBank/DDBJ whole genome shotgun (WGS) entry which is preliminary data.</text>
</comment>
<feature type="transmembrane region" description="Helical" evidence="13">
    <location>
        <begin position="975"/>
        <end position="993"/>
    </location>
</feature>
<keyword evidence="6" id="KW-0547">Nucleotide-binding</keyword>
<dbReference type="PRINTS" id="PR00119">
    <property type="entry name" value="CATATPASE"/>
</dbReference>
<evidence type="ECO:0000313" key="15">
    <source>
        <dbReference type="EMBL" id="CAI2360016.1"/>
    </source>
</evidence>
<dbReference type="Gene3D" id="3.40.50.1000">
    <property type="entry name" value="HAD superfamily/HAD-like"/>
    <property type="match status" value="1"/>
</dbReference>
<feature type="transmembrane region" description="Helical" evidence="13">
    <location>
        <begin position="425"/>
        <end position="450"/>
    </location>
</feature>
<dbReference type="Gene3D" id="2.70.150.10">
    <property type="entry name" value="Calcium-transporting ATPase, cytoplasmic transduction domain A"/>
    <property type="match status" value="1"/>
</dbReference>
<dbReference type="SFLD" id="SFLDF00027">
    <property type="entry name" value="p-type_atpase"/>
    <property type="match status" value="1"/>
</dbReference>
<accession>A0AAD1X6Z3</accession>
<keyword evidence="9" id="KW-1278">Translocase</keyword>
<dbReference type="Gene3D" id="3.40.1110.10">
    <property type="entry name" value="Calcium-transporting ATPase, cytoplasmic domain N"/>
    <property type="match status" value="1"/>
</dbReference>
<dbReference type="Pfam" id="PF00122">
    <property type="entry name" value="E1-E2_ATPase"/>
    <property type="match status" value="1"/>
</dbReference>
<dbReference type="Proteomes" id="UP001295684">
    <property type="component" value="Unassembled WGS sequence"/>
</dbReference>
<dbReference type="EMBL" id="CAMPGE010001238">
    <property type="protein sequence ID" value="CAI2360016.1"/>
    <property type="molecule type" value="Genomic_DNA"/>
</dbReference>
<sequence>MERRESLAKSEEPVVGIALEPPIYYYESNFKRYFLMPLLTLLTAGLIHFVTQNSLRIRIFVWYKKVSSIDDASHVLARGKAKGSHNPPLPEIVEIKTIELNKNTIGVPDTEKENEGRLCKIYTFTYKYTTYVYDTITEDFEQLKYDFRLKFKTMREKERGIKDSEQKSLYQLYGPCVMQINVKPIIKILVQDILRFFYIFQIFGMIDWTISGSWLLATGIFFMLFVSIYGELSTVRSNLIMLSKMAFFETRINVWRRNDNGEARWLEISSLDLVPGDIIELTQGTKLPCDAIMLNGVSVINEAMLTGESAPVVKEPLPNSEERVGKFSIENPEQVKYFLFSGTEVVQNRTLGDEKTTAIVIKTGFMCEKGEMIKSILYPKKERFNFAYESMIYLISSAIVCIIGFTSILFVYIKYYEPFDIPVRYFAGITLSIPPEFPIVMTMGIVFSLAKLKDKSIYCINPDKIRSAGRVSIMVFDKTGTLTESHLSCGAYKIDIGEDKLKGISSSNKPVENTQIWTDKQEYLKECDSKLVKYEECLASCHSLSLFEGNFLGDNLDIEMFVTTQWGFDDNPASQIEEGSVSIMHPPCVKLARSIDQNACDNFYSISLMHKFDFSSKLQRMSTIAKPSYSDTCILFTKGSPEMIGKLCMPETLPSNYEDEYNYHTRQGHRVLAMGYKYFPNFDKNNVEELNREQCEKDLIFLGLLVMVNELKLATKKSIIDLKNGGVIPIMATGDNILTGVNKSAECGILESEEVIVASLDKKKISWIKKENIFNKQEETNEEVEEDLVYYSDGEKIPLITEEYSERNMLPYLMNEKNTPLQVAMEGPCFDYIIRKAEKGESIDGYLAQDVLIEVLRRGKVFARMSPFHKALLVEELQKQTGEIIGMCGDGANDCAALKSADVGLSLSEAEASIVAPFTSKIQDISSCVNLLILGRASLDLSYELFKYMIVYSYIQFTSVMIMNTMTATYDDTQFLFFDLGGVVPITMLLSWTKQKDYLINKRPVGSLFSWSIFFSIYGQILILFSFNLGTWFNLKAQNFYTPAVKHHNMTTDGDESTVMMLITIPQYVFMGIAFHISTQFRAPIYTNIPLMILLTCQFALIGWVTLGPLPFMEDALHLTKLRFYFKYIIIFTALANGFLTILYEQVIQRTIGKMEMEKPITYGISSSNIQESDSQRHSFKSKSE</sequence>
<evidence type="ECO:0000256" key="9">
    <source>
        <dbReference type="ARBA" id="ARBA00022967"/>
    </source>
</evidence>
<dbReference type="SUPFAM" id="SSF81660">
    <property type="entry name" value="Metal cation-transporting ATPase, ATP-binding domain N"/>
    <property type="match status" value="1"/>
</dbReference>
<dbReference type="InterPro" id="IPR036412">
    <property type="entry name" value="HAD-like_sf"/>
</dbReference>
<evidence type="ECO:0000256" key="13">
    <source>
        <dbReference type="SAM" id="Phobius"/>
    </source>
</evidence>
<evidence type="ECO:0000256" key="7">
    <source>
        <dbReference type="ARBA" id="ARBA00022840"/>
    </source>
</evidence>
<dbReference type="InterPro" id="IPR006544">
    <property type="entry name" value="P-type_TPase_V"/>
</dbReference>
<dbReference type="InterPro" id="IPR023299">
    <property type="entry name" value="ATPase_P-typ_cyto_dom_N"/>
</dbReference>
<evidence type="ECO:0000256" key="8">
    <source>
        <dbReference type="ARBA" id="ARBA00022842"/>
    </source>
</evidence>
<dbReference type="NCBIfam" id="TIGR01494">
    <property type="entry name" value="ATPase_P-type"/>
    <property type="match status" value="1"/>
</dbReference>
<dbReference type="GO" id="GO:0005524">
    <property type="term" value="F:ATP binding"/>
    <property type="evidence" value="ECO:0007669"/>
    <property type="project" value="UniProtKB-KW"/>
</dbReference>
<keyword evidence="4 13" id="KW-0812">Transmembrane</keyword>
<feature type="domain" description="P-type ATPase A" evidence="14">
    <location>
        <begin position="263"/>
        <end position="376"/>
    </location>
</feature>
<reference evidence="15" key="1">
    <citation type="submission" date="2023-07" db="EMBL/GenBank/DDBJ databases">
        <authorList>
            <consortium name="AG Swart"/>
            <person name="Singh M."/>
            <person name="Singh A."/>
            <person name="Seah K."/>
            <person name="Emmerich C."/>
        </authorList>
    </citation>
    <scope>NUCLEOTIDE SEQUENCE</scope>
    <source>
        <strain evidence="15">DP1</strain>
    </source>
</reference>
<feature type="transmembrane region" description="Helical" evidence="13">
    <location>
        <begin position="33"/>
        <end position="50"/>
    </location>
</feature>
<dbReference type="GO" id="GO:0016020">
    <property type="term" value="C:membrane"/>
    <property type="evidence" value="ECO:0007669"/>
    <property type="project" value="UniProtKB-SubCell"/>
</dbReference>
<keyword evidence="11 13" id="KW-0472">Membrane</keyword>
<keyword evidence="5" id="KW-0479">Metal-binding</keyword>
<comment type="catalytic activity">
    <reaction evidence="12">
        <text>ATP + H2O = ADP + phosphate + H(+)</text>
        <dbReference type="Rhea" id="RHEA:13065"/>
        <dbReference type="ChEBI" id="CHEBI:15377"/>
        <dbReference type="ChEBI" id="CHEBI:15378"/>
        <dbReference type="ChEBI" id="CHEBI:30616"/>
        <dbReference type="ChEBI" id="CHEBI:43474"/>
        <dbReference type="ChEBI" id="CHEBI:456216"/>
    </reaction>
</comment>
<dbReference type="PANTHER" id="PTHR45630:SF8">
    <property type="entry name" value="CATION-TRANSPORTING ATPASE"/>
    <property type="match status" value="1"/>
</dbReference>
<evidence type="ECO:0000256" key="4">
    <source>
        <dbReference type="ARBA" id="ARBA00022692"/>
    </source>
</evidence>
<keyword evidence="8" id="KW-0460">Magnesium</keyword>
<dbReference type="SUPFAM" id="SSF56784">
    <property type="entry name" value="HAD-like"/>
    <property type="match status" value="1"/>
</dbReference>
<keyword evidence="7" id="KW-0067">ATP-binding</keyword>
<dbReference type="GO" id="GO:0046872">
    <property type="term" value="F:metal ion binding"/>
    <property type="evidence" value="ECO:0007669"/>
    <property type="project" value="UniProtKB-KW"/>
</dbReference>
<protein>
    <recommendedName>
        <fullName evidence="14">P-type ATPase A domain-containing protein</fullName>
    </recommendedName>
</protein>
<feature type="transmembrane region" description="Helical" evidence="13">
    <location>
        <begin position="1124"/>
        <end position="1144"/>
    </location>
</feature>
<dbReference type="PANTHER" id="PTHR45630">
    <property type="entry name" value="CATION-TRANSPORTING ATPASE-RELATED"/>
    <property type="match status" value="1"/>
</dbReference>
<dbReference type="InterPro" id="IPR023298">
    <property type="entry name" value="ATPase_P-typ_TM_dom_sf"/>
</dbReference>
<feature type="transmembrane region" description="Helical" evidence="13">
    <location>
        <begin position="212"/>
        <end position="232"/>
    </location>
</feature>
<dbReference type="SUPFAM" id="SSF81665">
    <property type="entry name" value="Calcium ATPase, transmembrane domain M"/>
    <property type="match status" value="1"/>
</dbReference>
<dbReference type="InterPro" id="IPR044492">
    <property type="entry name" value="P_typ_ATPase_HD_dom"/>
</dbReference>
<gene>
    <name evidence="15" type="ORF">ECRASSUSDP1_LOCUS1311</name>
</gene>
<dbReference type="InterPro" id="IPR001757">
    <property type="entry name" value="P_typ_ATPase"/>
</dbReference>
<proteinExistence type="inferred from homology"/>
<evidence type="ECO:0000256" key="12">
    <source>
        <dbReference type="ARBA" id="ARBA00049360"/>
    </source>
</evidence>
<keyword evidence="10 13" id="KW-1133">Transmembrane helix</keyword>
<dbReference type="NCBIfam" id="TIGR01657">
    <property type="entry name" value="P-ATPase-V"/>
    <property type="match status" value="1"/>
</dbReference>
<keyword evidence="3" id="KW-0597">Phosphoprotein</keyword>
<dbReference type="InterPro" id="IPR023214">
    <property type="entry name" value="HAD_sf"/>
</dbReference>
<dbReference type="SFLD" id="SFLDG00002">
    <property type="entry name" value="C1.7:_P-type_atpase_like"/>
    <property type="match status" value="1"/>
</dbReference>
<feature type="transmembrane region" description="Helical" evidence="13">
    <location>
        <begin position="1059"/>
        <end position="1077"/>
    </location>
</feature>
<dbReference type="InterPro" id="IPR018303">
    <property type="entry name" value="ATPase_P-typ_P_site"/>
</dbReference>
<dbReference type="GO" id="GO:0140358">
    <property type="term" value="F:P-type transmembrane transporter activity"/>
    <property type="evidence" value="ECO:0007669"/>
    <property type="project" value="InterPro"/>
</dbReference>
<evidence type="ECO:0000259" key="14">
    <source>
        <dbReference type="Pfam" id="PF00122"/>
    </source>
</evidence>
<evidence type="ECO:0000256" key="6">
    <source>
        <dbReference type="ARBA" id="ARBA00022741"/>
    </source>
</evidence>
<evidence type="ECO:0000313" key="16">
    <source>
        <dbReference type="Proteomes" id="UP001295684"/>
    </source>
</evidence>
<dbReference type="InterPro" id="IPR008250">
    <property type="entry name" value="ATPase_P-typ_transduc_dom_A_sf"/>
</dbReference>
<evidence type="ECO:0000256" key="11">
    <source>
        <dbReference type="ARBA" id="ARBA00023136"/>
    </source>
</evidence>
<feature type="transmembrane region" description="Helical" evidence="13">
    <location>
        <begin position="1089"/>
        <end position="1112"/>
    </location>
</feature>
<dbReference type="SFLD" id="SFLDS00003">
    <property type="entry name" value="Haloacid_Dehalogenase"/>
    <property type="match status" value="1"/>
</dbReference>
<comment type="subcellular location">
    <subcellularLocation>
        <location evidence="1">Membrane</location>
        <topology evidence="1">Multi-pass membrane protein</topology>
    </subcellularLocation>
</comment>
<feature type="transmembrane region" description="Helical" evidence="13">
    <location>
        <begin position="391"/>
        <end position="413"/>
    </location>
</feature>
<evidence type="ECO:0000256" key="5">
    <source>
        <dbReference type="ARBA" id="ARBA00022723"/>
    </source>
</evidence>
<feature type="transmembrane region" description="Helical" evidence="13">
    <location>
        <begin position="1005"/>
        <end position="1027"/>
    </location>
</feature>
<dbReference type="SUPFAM" id="SSF81653">
    <property type="entry name" value="Calcium ATPase, transduction domain A"/>
    <property type="match status" value="1"/>
</dbReference>
<dbReference type="PROSITE" id="PS00154">
    <property type="entry name" value="ATPASE_E1_E2"/>
    <property type="match status" value="1"/>
</dbReference>